<evidence type="ECO:0000313" key="3">
    <source>
        <dbReference type="EMBL" id="CAH1401064.1"/>
    </source>
</evidence>
<feature type="region of interest" description="Disordered" evidence="1">
    <location>
        <begin position="1"/>
        <end position="33"/>
    </location>
</feature>
<dbReference type="AlphaFoldDB" id="A0A9P0MQB5"/>
<keyword evidence="2" id="KW-0812">Transmembrane</keyword>
<dbReference type="Proteomes" id="UP001152798">
    <property type="component" value="Chromosome 5"/>
</dbReference>
<evidence type="ECO:0000256" key="1">
    <source>
        <dbReference type="SAM" id="MobiDB-lite"/>
    </source>
</evidence>
<feature type="compositionally biased region" description="Polar residues" evidence="1">
    <location>
        <begin position="1"/>
        <end position="28"/>
    </location>
</feature>
<proteinExistence type="predicted"/>
<keyword evidence="2" id="KW-1133">Transmembrane helix</keyword>
<gene>
    <name evidence="3" type="ORF">NEZAVI_LOCUS10167</name>
</gene>
<accession>A0A9P0MQB5</accession>
<feature type="transmembrane region" description="Helical" evidence="2">
    <location>
        <begin position="60"/>
        <end position="84"/>
    </location>
</feature>
<keyword evidence="2" id="KW-0472">Membrane</keyword>
<keyword evidence="4" id="KW-1185">Reference proteome</keyword>
<protein>
    <submittedName>
        <fullName evidence="3">Uncharacterized protein</fullName>
    </submittedName>
</protein>
<organism evidence="3 4">
    <name type="scientific">Nezara viridula</name>
    <name type="common">Southern green stink bug</name>
    <name type="synonym">Cimex viridulus</name>
    <dbReference type="NCBI Taxonomy" id="85310"/>
    <lineage>
        <taxon>Eukaryota</taxon>
        <taxon>Metazoa</taxon>
        <taxon>Ecdysozoa</taxon>
        <taxon>Arthropoda</taxon>
        <taxon>Hexapoda</taxon>
        <taxon>Insecta</taxon>
        <taxon>Pterygota</taxon>
        <taxon>Neoptera</taxon>
        <taxon>Paraneoptera</taxon>
        <taxon>Hemiptera</taxon>
        <taxon>Heteroptera</taxon>
        <taxon>Panheteroptera</taxon>
        <taxon>Pentatomomorpha</taxon>
        <taxon>Pentatomoidea</taxon>
        <taxon>Pentatomidae</taxon>
        <taxon>Pentatominae</taxon>
        <taxon>Nezara</taxon>
    </lineage>
</organism>
<name>A0A9P0MQB5_NEZVI</name>
<evidence type="ECO:0000256" key="2">
    <source>
        <dbReference type="SAM" id="Phobius"/>
    </source>
</evidence>
<reference evidence="3" key="1">
    <citation type="submission" date="2022-01" db="EMBL/GenBank/DDBJ databases">
        <authorList>
            <person name="King R."/>
        </authorList>
    </citation>
    <scope>NUCLEOTIDE SEQUENCE</scope>
</reference>
<sequence length="90" mass="10111">MTSESDVAITNGNLVSSSKVTDEGQSTSSPPPIPVKSCKCLDKTQVKIISKRPLLITLRWIFLFLFWTIWIIVFSMVVIIFALAPRKKTK</sequence>
<evidence type="ECO:0000313" key="4">
    <source>
        <dbReference type="Proteomes" id="UP001152798"/>
    </source>
</evidence>
<dbReference type="EMBL" id="OV725081">
    <property type="protein sequence ID" value="CAH1401064.1"/>
    <property type="molecule type" value="Genomic_DNA"/>
</dbReference>